<proteinExistence type="predicted"/>
<evidence type="ECO:0000313" key="2">
    <source>
        <dbReference type="Proteomes" id="UP000824469"/>
    </source>
</evidence>
<keyword evidence="2" id="KW-1185">Reference proteome</keyword>
<accession>A0AA38LQU8</accession>
<reference evidence="1 2" key="1">
    <citation type="journal article" date="2021" name="Nat. Plants">
        <title>The Taxus genome provides insights into paclitaxel biosynthesis.</title>
        <authorList>
            <person name="Xiong X."/>
            <person name="Gou J."/>
            <person name="Liao Q."/>
            <person name="Li Y."/>
            <person name="Zhou Q."/>
            <person name="Bi G."/>
            <person name="Li C."/>
            <person name="Du R."/>
            <person name="Wang X."/>
            <person name="Sun T."/>
            <person name="Guo L."/>
            <person name="Liang H."/>
            <person name="Lu P."/>
            <person name="Wu Y."/>
            <person name="Zhang Z."/>
            <person name="Ro D.K."/>
            <person name="Shang Y."/>
            <person name="Huang S."/>
            <person name="Yan J."/>
        </authorList>
    </citation>
    <scope>NUCLEOTIDE SEQUENCE [LARGE SCALE GENOMIC DNA]</scope>
    <source>
        <strain evidence="1">Ta-2019</strain>
    </source>
</reference>
<protein>
    <submittedName>
        <fullName evidence="1">Uncharacterized protein</fullName>
    </submittedName>
</protein>
<comment type="caution">
    <text evidence="1">The sequence shown here is derived from an EMBL/GenBank/DDBJ whole genome shotgun (WGS) entry which is preliminary data.</text>
</comment>
<gene>
    <name evidence="1" type="ORF">KI387_003583</name>
</gene>
<organism evidence="1 2">
    <name type="scientific">Taxus chinensis</name>
    <name type="common">Chinese yew</name>
    <name type="synonym">Taxus wallichiana var. chinensis</name>
    <dbReference type="NCBI Taxonomy" id="29808"/>
    <lineage>
        <taxon>Eukaryota</taxon>
        <taxon>Viridiplantae</taxon>
        <taxon>Streptophyta</taxon>
        <taxon>Embryophyta</taxon>
        <taxon>Tracheophyta</taxon>
        <taxon>Spermatophyta</taxon>
        <taxon>Pinopsida</taxon>
        <taxon>Pinidae</taxon>
        <taxon>Conifers II</taxon>
        <taxon>Cupressales</taxon>
        <taxon>Taxaceae</taxon>
        <taxon>Taxus</taxon>
    </lineage>
</organism>
<evidence type="ECO:0000313" key="1">
    <source>
        <dbReference type="EMBL" id="KAH9331475.1"/>
    </source>
</evidence>
<feature type="non-terminal residue" evidence="1">
    <location>
        <position position="1"/>
    </location>
</feature>
<sequence>GLHEEATKITDVQMSKGSAGSKGEIRGCIIPYSVTLQFRAFAGLVILTSAPQICKEDILKFLQLHAKMHQKAKLPIQEGKWLLQVLPWNIRGLSIPNKCCLLHNKVKTEGIDMISLQETCRSGTKKNFGAAGIRGNQHTLRGTTEHHKYPRLSGNAEGPPVPAWKRTRYWYGVRYAVGMLGNVPTGDRVRSGYGFAVPRPYPVPCG</sequence>
<dbReference type="Proteomes" id="UP000824469">
    <property type="component" value="Unassembled WGS sequence"/>
</dbReference>
<feature type="non-terminal residue" evidence="1">
    <location>
        <position position="206"/>
    </location>
</feature>
<name>A0AA38LQU8_TAXCH</name>
<dbReference type="EMBL" id="JAHRHJ020000001">
    <property type="protein sequence ID" value="KAH9331475.1"/>
    <property type="molecule type" value="Genomic_DNA"/>
</dbReference>
<dbReference type="AlphaFoldDB" id="A0AA38LQU8"/>